<sequence length="102" mass="10960">MNLANGLPSPKEAEVLEMLVSGGEMYGLEMVNASGGKLKRGTIYVVLDRLETQGFISSEKEASDGSGLARRRYRIKGLGQRALQAFRTAQTAWADAALPMGV</sequence>
<dbReference type="Pfam" id="PF03551">
    <property type="entry name" value="PadR"/>
    <property type="match status" value="1"/>
</dbReference>
<dbReference type="InterPro" id="IPR036390">
    <property type="entry name" value="WH_DNA-bd_sf"/>
</dbReference>
<dbReference type="InterPro" id="IPR005149">
    <property type="entry name" value="Tscrpt_reg_PadR_N"/>
</dbReference>
<dbReference type="Gene3D" id="1.10.10.10">
    <property type="entry name" value="Winged helix-like DNA-binding domain superfamily/Winged helix DNA-binding domain"/>
    <property type="match status" value="1"/>
</dbReference>
<dbReference type="InterPro" id="IPR036388">
    <property type="entry name" value="WH-like_DNA-bd_sf"/>
</dbReference>
<evidence type="ECO:0000313" key="2">
    <source>
        <dbReference type="EMBL" id="GEP00541.1"/>
    </source>
</evidence>
<evidence type="ECO:0000313" key="3">
    <source>
        <dbReference type="Proteomes" id="UP000321258"/>
    </source>
</evidence>
<keyword evidence="3" id="KW-1185">Reference proteome</keyword>
<dbReference type="EMBL" id="BJZT01000032">
    <property type="protein sequence ID" value="GEP00541.1"/>
    <property type="molecule type" value="Genomic_DNA"/>
</dbReference>
<proteinExistence type="predicted"/>
<name>A0A512IS75_9HYPH</name>
<gene>
    <name evidence="2" type="ORF">MHA02_29280</name>
</gene>
<accession>A0A512IS75</accession>
<feature type="domain" description="Transcription regulator PadR N-terminal" evidence="1">
    <location>
        <begin position="15"/>
        <end position="84"/>
    </location>
</feature>
<organism evidence="2 3">
    <name type="scientific">Methylobacterium haplocladii</name>
    <dbReference type="NCBI Taxonomy" id="1176176"/>
    <lineage>
        <taxon>Bacteria</taxon>
        <taxon>Pseudomonadati</taxon>
        <taxon>Pseudomonadota</taxon>
        <taxon>Alphaproteobacteria</taxon>
        <taxon>Hyphomicrobiales</taxon>
        <taxon>Methylobacteriaceae</taxon>
        <taxon>Methylobacterium</taxon>
    </lineage>
</organism>
<dbReference type="SUPFAM" id="SSF46785">
    <property type="entry name" value="Winged helix' DNA-binding domain"/>
    <property type="match status" value="1"/>
</dbReference>
<dbReference type="Proteomes" id="UP000321258">
    <property type="component" value="Unassembled WGS sequence"/>
</dbReference>
<reference evidence="2 3" key="1">
    <citation type="submission" date="2019-07" db="EMBL/GenBank/DDBJ databases">
        <title>Whole genome shotgun sequence of Methylobacterium haplocladii NBRC 107714.</title>
        <authorList>
            <person name="Hosoyama A."/>
            <person name="Uohara A."/>
            <person name="Ohji S."/>
            <person name="Ichikawa N."/>
        </authorList>
    </citation>
    <scope>NUCLEOTIDE SEQUENCE [LARGE SCALE GENOMIC DNA]</scope>
    <source>
        <strain evidence="2 3">NBRC 107714</strain>
    </source>
</reference>
<evidence type="ECO:0000259" key="1">
    <source>
        <dbReference type="Pfam" id="PF03551"/>
    </source>
</evidence>
<dbReference type="AlphaFoldDB" id="A0A512IS75"/>
<comment type="caution">
    <text evidence="2">The sequence shown here is derived from an EMBL/GenBank/DDBJ whole genome shotgun (WGS) entry which is preliminary data.</text>
</comment>
<protein>
    <recommendedName>
        <fullName evidence="1">Transcription regulator PadR N-terminal domain-containing protein</fullName>
    </recommendedName>
</protein>
<dbReference type="RefSeq" id="WP_170249253.1">
    <property type="nucleotide sequence ID" value="NZ_BJZT01000032.1"/>
</dbReference>